<dbReference type="Proteomes" id="UP000245956">
    <property type="component" value="Unassembled WGS sequence"/>
</dbReference>
<proteinExistence type="predicted"/>
<dbReference type="AlphaFoldDB" id="A0A2U3DPR7"/>
<sequence>MNDPTAMQYGKAIGMHKSYALQTESGSQYKMILAPKMLGQIPRNHYTEIHIWNTMNRLKRFGRSKVVVAAKASILAYVDAHPLSDFEPIGHLGMAWVGLHRQNSSRQFVMVQQCRQSILTGFRRNIQLAHLNIARPIALYSSSDEVHLAYEYLELELQDLLPLSDTEVASILSQVMAAIEYLVQQRVAFRIEAIRVSASGVVKIVPDWNFESTIDSTMWHANLAYVASHLESVATGLAVGNRLDPSFMEELKLGLLPSSDHPFISHLNDPVLLKDACRFALRKQLISARCCSAASSSLRMN</sequence>
<protein>
    <recommendedName>
        <fullName evidence="3">Protein kinase domain-containing protein</fullName>
    </recommendedName>
</protein>
<comment type="caution">
    <text evidence="1">The sequence shown here is derived from an EMBL/GenBank/DDBJ whole genome shotgun (WGS) entry which is preliminary data.</text>
</comment>
<dbReference type="EMBL" id="LCWV01000077">
    <property type="protein sequence ID" value="PWI64250.1"/>
    <property type="molecule type" value="Genomic_DNA"/>
</dbReference>
<evidence type="ECO:0000313" key="2">
    <source>
        <dbReference type="Proteomes" id="UP000245956"/>
    </source>
</evidence>
<dbReference type="InterPro" id="IPR011009">
    <property type="entry name" value="Kinase-like_dom_sf"/>
</dbReference>
<reference evidence="1 2" key="1">
    <citation type="journal article" date="2016" name="Front. Microbiol.">
        <title>Genome and transcriptome sequences reveal the specific parasitism of the nematophagous Purpureocillium lilacinum 36-1.</title>
        <authorList>
            <person name="Xie J."/>
            <person name="Li S."/>
            <person name="Mo C."/>
            <person name="Xiao X."/>
            <person name="Peng D."/>
            <person name="Wang G."/>
            <person name="Xiao Y."/>
        </authorList>
    </citation>
    <scope>NUCLEOTIDE SEQUENCE [LARGE SCALE GENOMIC DNA]</scope>
    <source>
        <strain evidence="1 2">36-1</strain>
    </source>
</reference>
<evidence type="ECO:0008006" key="3">
    <source>
        <dbReference type="Google" id="ProtNLM"/>
    </source>
</evidence>
<dbReference type="Gene3D" id="1.10.510.10">
    <property type="entry name" value="Transferase(Phosphotransferase) domain 1"/>
    <property type="match status" value="1"/>
</dbReference>
<name>A0A2U3DPR7_PURLI</name>
<organism evidence="1 2">
    <name type="scientific">Purpureocillium lilacinum</name>
    <name type="common">Paecilomyces lilacinus</name>
    <dbReference type="NCBI Taxonomy" id="33203"/>
    <lineage>
        <taxon>Eukaryota</taxon>
        <taxon>Fungi</taxon>
        <taxon>Dikarya</taxon>
        <taxon>Ascomycota</taxon>
        <taxon>Pezizomycotina</taxon>
        <taxon>Sordariomycetes</taxon>
        <taxon>Hypocreomycetidae</taxon>
        <taxon>Hypocreales</taxon>
        <taxon>Ophiocordycipitaceae</taxon>
        <taxon>Purpureocillium</taxon>
    </lineage>
</organism>
<gene>
    <name evidence="1" type="ORF">PCL_11348</name>
</gene>
<evidence type="ECO:0000313" key="1">
    <source>
        <dbReference type="EMBL" id="PWI64250.1"/>
    </source>
</evidence>
<accession>A0A2U3DPR7</accession>
<dbReference type="SUPFAM" id="SSF56112">
    <property type="entry name" value="Protein kinase-like (PK-like)"/>
    <property type="match status" value="1"/>
</dbReference>